<dbReference type="PANTHER" id="PTHR46072:SF11">
    <property type="entry name" value="AMIDASE-RELATED"/>
    <property type="match status" value="1"/>
</dbReference>
<dbReference type="Proteomes" id="UP000070544">
    <property type="component" value="Unassembled WGS sequence"/>
</dbReference>
<evidence type="ECO:0000313" key="3">
    <source>
        <dbReference type="Proteomes" id="UP000070544"/>
    </source>
</evidence>
<gene>
    <name evidence="2" type="ORF">M427DRAFT_32123</name>
</gene>
<organism evidence="2 3">
    <name type="scientific">Gonapodya prolifera (strain JEL478)</name>
    <name type="common">Monoblepharis prolifera</name>
    <dbReference type="NCBI Taxonomy" id="1344416"/>
    <lineage>
        <taxon>Eukaryota</taxon>
        <taxon>Fungi</taxon>
        <taxon>Fungi incertae sedis</taxon>
        <taxon>Chytridiomycota</taxon>
        <taxon>Chytridiomycota incertae sedis</taxon>
        <taxon>Monoblepharidomycetes</taxon>
        <taxon>Monoblepharidales</taxon>
        <taxon>Gonapodyaceae</taxon>
        <taxon>Gonapodya</taxon>
    </lineage>
</organism>
<dbReference type="OrthoDB" id="10464995at2759"/>
<dbReference type="PANTHER" id="PTHR46072">
    <property type="entry name" value="AMIDASE-RELATED-RELATED"/>
    <property type="match status" value="1"/>
</dbReference>
<dbReference type="EMBL" id="KQ965760">
    <property type="protein sequence ID" value="KXS15697.1"/>
    <property type="molecule type" value="Genomic_DNA"/>
</dbReference>
<proteinExistence type="inferred from homology"/>
<dbReference type="InterPro" id="IPR036928">
    <property type="entry name" value="AS_sf"/>
</dbReference>
<dbReference type="AlphaFoldDB" id="A0A139AFX8"/>
<evidence type="ECO:0000313" key="2">
    <source>
        <dbReference type="EMBL" id="KXS15697.1"/>
    </source>
</evidence>
<evidence type="ECO:0000256" key="1">
    <source>
        <dbReference type="ARBA" id="ARBA00009199"/>
    </source>
</evidence>
<protein>
    <submittedName>
        <fullName evidence="2">Uncharacterized protein</fullName>
    </submittedName>
</protein>
<reference evidence="2 3" key="1">
    <citation type="journal article" date="2015" name="Genome Biol. Evol.">
        <title>Phylogenomic analyses indicate that early fungi evolved digesting cell walls of algal ancestors of land plants.</title>
        <authorList>
            <person name="Chang Y."/>
            <person name="Wang S."/>
            <person name="Sekimoto S."/>
            <person name="Aerts A.L."/>
            <person name="Choi C."/>
            <person name="Clum A."/>
            <person name="LaButti K.M."/>
            <person name="Lindquist E.A."/>
            <person name="Yee Ngan C."/>
            <person name="Ohm R.A."/>
            <person name="Salamov A.A."/>
            <person name="Grigoriev I.V."/>
            <person name="Spatafora J.W."/>
            <person name="Berbee M.L."/>
        </authorList>
    </citation>
    <scope>NUCLEOTIDE SEQUENCE [LARGE SCALE GENOMIC DNA]</scope>
    <source>
        <strain evidence="2 3">JEL478</strain>
    </source>
</reference>
<dbReference type="SUPFAM" id="SSF75304">
    <property type="entry name" value="Amidase signature (AS) enzymes"/>
    <property type="match status" value="1"/>
</dbReference>
<sequence>MSTTHADAAWKKLRDAKLKTRDSLIPAQYRIPDINAKAHASVLNDIEFIATLLTREERTITGCSATVCARWIASGKWTSVRVGVPVSIKDNINIAGPDSSVGFISPKLTHIRLQT</sequence>
<comment type="similarity">
    <text evidence="1">Belongs to the amidase family.</text>
</comment>
<name>A0A139AFX8_GONPJ</name>
<dbReference type="Gene3D" id="3.90.1300.10">
    <property type="entry name" value="Amidase signature (AS) domain"/>
    <property type="match status" value="1"/>
</dbReference>
<accession>A0A139AFX8</accession>
<keyword evidence="3" id="KW-1185">Reference proteome</keyword>